<reference evidence="1 2" key="1">
    <citation type="submission" date="2018-08" db="EMBL/GenBank/DDBJ databases">
        <title>Genomic Encyclopedia of Archaeal and Bacterial Type Strains, Phase II (KMG-II): from individual species to whole genera.</title>
        <authorList>
            <person name="Goeker M."/>
        </authorList>
    </citation>
    <scope>NUCLEOTIDE SEQUENCE [LARGE SCALE GENOMIC DNA]</scope>
    <source>
        <strain evidence="1 2">DSM 15986</strain>
    </source>
</reference>
<accession>A0A3E0DH36</accession>
<evidence type="ECO:0000313" key="2">
    <source>
        <dbReference type="Proteomes" id="UP000256405"/>
    </source>
</evidence>
<dbReference type="EMBL" id="QUNF01000027">
    <property type="protein sequence ID" value="REG81387.1"/>
    <property type="molecule type" value="Genomic_DNA"/>
</dbReference>
<dbReference type="AlphaFoldDB" id="A0A3E0DH36"/>
<name>A0A3E0DH36_9BACT</name>
<sequence length="31" mass="3517">MEALNLLAGKLIIQKIQQNDCDFIESILVEN</sequence>
<protein>
    <submittedName>
        <fullName evidence="1">Uncharacterized protein</fullName>
    </submittedName>
</protein>
<comment type="caution">
    <text evidence="1">The sequence shown here is derived from an EMBL/GenBank/DDBJ whole genome shotgun (WGS) entry which is preliminary data.</text>
</comment>
<dbReference type="Proteomes" id="UP000256405">
    <property type="component" value="Unassembled WGS sequence"/>
</dbReference>
<keyword evidence="2" id="KW-1185">Reference proteome</keyword>
<evidence type="ECO:0000313" key="1">
    <source>
        <dbReference type="EMBL" id="REG81387.1"/>
    </source>
</evidence>
<gene>
    <name evidence="1" type="ORF">C8N25_12735</name>
</gene>
<proteinExistence type="predicted"/>
<organism evidence="1 2">
    <name type="scientific">Algoriphagus antarcticus</name>
    <dbReference type="NCBI Taxonomy" id="238540"/>
    <lineage>
        <taxon>Bacteria</taxon>
        <taxon>Pseudomonadati</taxon>
        <taxon>Bacteroidota</taxon>
        <taxon>Cytophagia</taxon>
        <taxon>Cytophagales</taxon>
        <taxon>Cyclobacteriaceae</taxon>
        <taxon>Algoriphagus</taxon>
    </lineage>
</organism>